<comment type="subcellular location">
    <subcellularLocation>
        <location evidence="1">Cell membrane</location>
        <topology evidence="1">Multi-pass membrane protein</topology>
    </subcellularLocation>
</comment>
<evidence type="ECO:0000256" key="4">
    <source>
        <dbReference type="ARBA" id="ARBA00022989"/>
    </source>
</evidence>
<evidence type="ECO:0000256" key="5">
    <source>
        <dbReference type="ARBA" id="ARBA00023136"/>
    </source>
</evidence>
<evidence type="ECO:0000256" key="1">
    <source>
        <dbReference type="ARBA" id="ARBA00004651"/>
    </source>
</evidence>
<feature type="transmembrane region" description="Helical" evidence="7">
    <location>
        <begin position="212"/>
        <end position="233"/>
    </location>
</feature>
<dbReference type="PANTHER" id="PTHR34820:SF4">
    <property type="entry name" value="INNER MEMBRANE PROTEIN YEBZ"/>
    <property type="match status" value="1"/>
</dbReference>
<feature type="transmembrane region" description="Helical" evidence="7">
    <location>
        <begin position="260"/>
        <end position="277"/>
    </location>
</feature>
<dbReference type="Pfam" id="PF05425">
    <property type="entry name" value="CopD"/>
    <property type="match status" value="1"/>
</dbReference>
<feature type="domain" description="Copper resistance protein D" evidence="8">
    <location>
        <begin position="251"/>
        <end position="348"/>
    </location>
</feature>
<keyword evidence="4 7" id="KW-1133">Transmembrane helix</keyword>
<feature type="transmembrane region" description="Helical" evidence="7">
    <location>
        <begin position="289"/>
        <end position="311"/>
    </location>
</feature>
<evidence type="ECO:0000256" key="2">
    <source>
        <dbReference type="ARBA" id="ARBA00022475"/>
    </source>
</evidence>
<dbReference type="EMBL" id="JAFFZN010000012">
    <property type="protein sequence ID" value="MBO8186779.1"/>
    <property type="molecule type" value="Genomic_DNA"/>
</dbReference>
<evidence type="ECO:0000313" key="10">
    <source>
        <dbReference type="Proteomes" id="UP001518976"/>
    </source>
</evidence>
<name>A0ABS3WUK3_9ACTN</name>
<dbReference type="InterPro" id="IPR008457">
    <property type="entry name" value="Cu-R_CopD_dom"/>
</dbReference>
<feature type="transmembrane region" description="Helical" evidence="7">
    <location>
        <begin position="164"/>
        <end position="183"/>
    </location>
</feature>
<feature type="compositionally biased region" description="Basic residues" evidence="6">
    <location>
        <begin position="14"/>
        <end position="23"/>
    </location>
</feature>
<protein>
    <submittedName>
        <fullName evidence="9">CopD family protein</fullName>
    </submittedName>
</protein>
<comment type="caution">
    <text evidence="9">The sequence shown here is derived from an EMBL/GenBank/DDBJ whole genome shotgun (WGS) entry which is preliminary data.</text>
</comment>
<feature type="region of interest" description="Disordered" evidence="6">
    <location>
        <begin position="1"/>
        <end position="23"/>
    </location>
</feature>
<feature type="transmembrane region" description="Helical" evidence="7">
    <location>
        <begin position="332"/>
        <end position="353"/>
    </location>
</feature>
<feature type="compositionally biased region" description="Polar residues" evidence="6">
    <location>
        <begin position="99"/>
        <end position="109"/>
    </location>
</feature>
<dbReference type="Proteomes" id="UP001518976">
    <property type="component" value="Unassembled WGS sequence"/>
</dbReference>
<evidence type="ECO:0000259" key="8">
    <source>
        <dbReference type="Pfam" id="PF05425"/>
    </source>
</evidence>
<feature type="transmembrane region" description="Helical" evidence="7">
    <location>
        <begin position="28"/>
        <end position="48"/>
    </location>
</feature>
<evidence type="ECO:0000256" key="7">
    <source>
        <dbReference type="SAM" id="Phobius"/>
    </source>
</evidence>
<dbReference type="InterPro" id="IPR032694">
    <property type="entry name" value="CopC/D"/>
</dbReference>
<gene>
    <name evidence="9" type="ORF">JW592_15095</name>
</gene>
<evidence type="ECO:0000256" key="6">
    <source>
        <dbReference type="SAM" id="MobiDB-lite"/>
    </source>
</evidence>
<proteinExistence type="predicted"/>
<evidence type="ECO:0000256" key="3">
    <source>
        <dbReference type="ARBA" id="ARBA00022692"/>
    </source>
</evidence>
<organism evidence="9 10">
    <name type="scientific">Streptomyces spirodelae</name>
    <dbReference type="NCBI Taxonomy" id="2812904"/>
    <lineage>
        <taxon>Bacteria</taxon>
        <taxon>Bacillati</taxon>
        <taxon>Actinomycetota</taxon>
        <taxon>Actinomycetes</taxon>
        <taxon>Kitasatosporales</taxon>
        <taxon>Streptomycetaceae</taxon>
        <taxon>Streptomyces</taxon>
    </lineage>
</organism>
<keyword evidence="2" id="KW-1003">Cell membrane</keyword>
<feature type="transmembrane region" description="Helical" evidence="7">
    <location>
        <begin position="122"/>
        <end position="143"/>
    </location>
</feature>
<keyword evidence="3 7" id="KW-0812">Transmembrane</keyword>
<sequence length="356" mass="36456">MSQRPSSAPAPVGRGRHRASRGGRRRPLLPLLLVTGCAAILVAVALTGTDLATDSTDDPRIPGGGTTTLLRSVLLAALCVQLGELAGRRLARDVARTLPGTQLPGTQLPGTAADGPRQPPEWAAGAALAGMLAALGLASMAAAGDGRLAAGLPELSEIYATRDGLLAFSEANGFLLAALSVFLGRPVWAAAPLSAVLAAEAVRAHPESGTPAVGVSLTLVHLTCTVLWAGGLIQVLRTMRAWHGEPGAARALLAAYARRAFWLFAALCLTGTLSTLRKLPSPGALTSSAWGRTLLVKLAVVAAVAACAVAARRVLMRDRARTTYAHVLRPTAWELAALGGVLALSALLTVAPAPRP</sequence>
<keyword evidence="5 7" id="KW-0472">Membrane</keyword>
<reference evidence="9 10" key="1">
    <citation type="submission" date="2021-02" db="EMBL/GenBank/DDBJ databases">
        <title>Streptomyces spirodelae sp. nov., isolated from duckweed.</title>
        <authorList>
            <person name="Saimee Y."/>
            <person name="Duangmal K."/>
        </authorList>
    </citation>
    <scope>NUCLEOTIDE SEQUENCE [LARGE SCALE GENOMIC DNA]</scope>
    <source>
        <strain evidence="9 10">DW4-2</strain>
    </source>
</reference>
<accession>A0ABS3WUK3</accession>
<feature type="region of interest" description="Disordered" evidence="6">
    <location>
        <begin position="98"/>
        <end position="119"/>
    </location>
</feature>
<keyword evidence="10" id="KW-1185">Reference proteome</keyword>
<dbReference type="PANTHER" id="PTHR34820">
    <property type="entry name" value="INNER MEMBRANE PROTEIN YEBZ"/>
    <property type="match status" value="1"/>
</dbReference>
<evidence type="ECO:0000313" key="9">
    <source>
        <dbReference type="EMBL" id="MBO8186779.1"/>
    </source>
</evidence>